<comment type="similarity">
    <text evidence="13">Belongs to the RING-type zinc finger family. ATL subfamily.</text>
</comment>
<dbReference type="PANTHER" id="PTHR46279">
    <property type="entry name" value="RING/U-BOX SUPERFAMILY PROTEIN"/>
    <property type="match status" value="1"/>
</dbReference>
<evidence type="ECO:0000256" key="9">
    <source>
        <dbReference type="ARBA" id="ARBA00022786"/>
    </source>
</evidence>
<comment type="pathway">
    <text evidence="3">Protein modification; protein ubiquitination.</text>
</comment>
<keyword evidence="10" id="KW-0862">Zinc</keyword>
<comment type="catalytic activity">
    <reaction evidence="1">
        <text>S-ubiquitinyl-[E2 ubiquitin-conjugating enzyme]-L-cysteine + [acceptor protein]-L-lysine = [E2 ubiquitin-conjugating enzyme]-L-cysteine + N(6)-ubiquitinyl-[acceptor protein]-L-lysine.</text>
        <dbReference type="EC" id="2.3.2.27"/>
    </reaction>
</comment>
<dbReference type="EMBL" id="JAPFFJ010000014">
    <property type="protein sequence ID" value="KAJ6411042.1"/>
    <property type="molecule type" value="Genomic_DNA"/>
</dbReference>
<evidence type="ECO:0000256" key="12">
    <source>
        <dbReference type="ARBA" id="ARBA00023136"/>
    </source>
</evidence>
<reference evidence="14 15" key="1">
    <citation type="journal article" date="2023" name="Int. J. Mol. Sci.">
        <title>De Novo Assembly and Annotation of 11 Diverse Shrub Willow (Salix) Genomes Reveals Novel Gene Organization in Sex-Linked Regions.</title>
        <authorList>
            <person name="Hyden B."/>
            <person name="Feng K."/>
            <person name="Yates T.B."/>
            <person name="Jawdy S."/>
            <person name="Cereghino C."/>
            <person name="Smart L.B."/>
            <person name="Muchero W."/>
        </authorList>
    </citation>
    <scope>NUCLEOTIDE SEQUENCE [LARGE SCALE GENOMIC DNA]</scope>
    <source>
        <tissue evidence="14">Shoot tip</tissue>
    </source>
</reference>
<dbReference type="AlphaFoldDB" id="A0AAD6NZF7"/>
<proteinExistence type="inferred from homology"/>
<organism evidence="14 15">
    <name type="scientific">Salix udensis</name>
    <dbReference type="NCBI Taxonomy" id="889485"/>
    <lineage>
        <taxon>Eukaryota</taxon>
        <taxon>Viridiplantae</taxon>
        <taxon>Streptophyta</taxon>
        <taxon>Embryophyta</taxon>
        <taxon>Tracheophyta</taxon>
        <taxon>Spermatophyta</taxon>
        <taxon>Magnoliopsida</taxon>
        <taxon>eudicotyledons</taxon>
        <taxon>Gunneridae</taxon>
        <taxon>Pentapetalae</taxon>
        <taxon>rosids</taxon>
        <taxon>fabids</taxon>
        <taxon>Malpighiales</taxon>
        <taxon>Salicaceae</taxon>
        <taxon>Saliceae</taxon>
        <taxon>Salix</taxon>
    </lineage>
</organism>
<keyword evidence="15" id="KW-1185">Reference proteome</keyword>
<evidence type="ECO:0000256" key="13">
    <source>
        <dbReference type="ARBA" id="ARBA00024209"/>
    </source>
</evidence>
<keyword evidence="12" id="KW-0472">Membrane</keyword>
<keyword evidence="5" id="KW-0808">Transferase</keyword>
<accession>A0AAD6NZF7</accession>
<evidence type="ECO:0000256" key="7">
    <source>
        <dbReference type="ARBA" id="ARBA00022723"/>
    </source>
</evidence>
<evidence type="ECO:0000256" key="2">
    <source>
        <dbReference type="ARBA" id="ARBA00004167"/>
    </source>
</evidence>
<name>A0AAD6NZF7_9ROSI</name>
<evidence type="ECO:0000256" key="5">
    <source>
        <dbReference type="ARBA" id="ARBA00022679"/>
    </source>
</evidence>
<comment type="caution">
    <text evidence="14">The sequence shown here is derived from an EMBL/GenBank/DDBJ whole genome shotgun (WGS) entry which is preliminary data.</text>
</comment>
<dbReference type="Proteomes" id="UP001162972">
    <property type="component" value="Chromosome 15Z"/>
</dbReference>
<dbReference type="InterPro" id="IPR046948">
    <property type="entry name" value="ATL20-22-like"/>
</dbReference>
<comment type="subcellular location">
    <subcellularLocation>
        <location evidence="2">Membrane</location>
        <topology evidence="2">Single-pass membrane protein</topology>
    </subcellularLocation>
</comment>
<evidence type="ECO:0000256" key="10">
    <source>
        <dbReference type="ARBA" id="ARBA00022833"/>
    </source>
</evidence>
<keyword evidence="8" id="KW-0863">Zinc-finger</keyword>
<evidence type="ECO:0000256" key="3">
    <source>
        <dbReference type="ARBA" id="ARBA00004906"/>
    </source>
</evidence>
<dbReference type="GO" id="GO:0061630">
    <property type="term" value="F:ubiquitin protein ligase activity"/>
    <property type="evidence" value="ECO:0007669"/>
    <property type="project" value="UniProtKB-EC"/>
</dbReference>
<dbReference type="GO" id="GO:0016020">
    <property type="term" value="C:membrane"/>
    <property type="evidence" value="ECO:0007669"/>
    <property type="project" value="UniProtKB-SubCell"/>
</dbReference>
<evidence type="ECO:0000256" key="11">
    <source>
        <dbReference type="ARBA" id="ARBA00022989"/>
    </source>
</evidence>
<gene>
    <name evidence="14" type="ORF">OIU84_007736</name>
</gene>
<evidence type="ECO:0000256" key="4">
    <source>
        <dbReference type="ARBA" id="ARBA00012483"/>
    </source>
</evidence>
<dbReference type="GO" id="GO:0008270">
    <property type="term" value="F:zinc ion binding"/>
    <property type="evidence" value="ECO:0007669"/>
    <property type="project" value="UniProtKB-KW"/>
</dbReference>
<protein>
    <recommendedName>
        <fullName evidence="4">RING-type E3 ubiquitin transferase</fullName>
        <ecNumber evidence="4">2.3.2.27</ecNumber>
    </recommendedName>
</protein>
<evidence type="ECO:0000313" key="15">
    <source>
        <dbReference type="Proteomes" id="UP001162972"/>
    </source>
</evidence>
<evidence type="ECO:0000256" key="1">
    <source>
        <dbReference type="ARBA" id="ARBA00000900"/>
    </source>
</evidence>
<keyword evidence="7" id="KW-0479">Metal-binding</keyword>
<keyword evidence="9" id="KW-0833">Ubl conjugation pathway</keyword>
<evidence type="ECO:0000256" key="8">
    <source>
        <dbReference type="ARBA" id="ARBA00022771"/>
    </source>
</evidence>
<keyword evidence="11" id="KW-1133">Transmembrane helix</keyword>
<evidence type="ECO:0000313" key="14">
    <source>
        <dbReference type="EMBL" id="KAJ6411042.1"/>
    </source>
</evidence>
<sequence>MFFNCSPFDHRKYGLNPIACLSGYTYAVFALSSYSSRAVYALQNGNTSCNFIRLVYAPVNWPLYQQILSTDFSEDLRLTWEKPWCGKCESGGGRCSALKTNSSEVVCPDVPHYGNVLHTLYLIFD</sequence>
<dbReference type="PANTHER" id="PTHR46279:SF10">
    <property type="entry name" value="RING-TYPE E3 UBIQUITIN TRANSFERASE"/>
    <property type="match status" value="1"/>
</dbReference>
<keyword evidence="6" id="KW-0812">Transmembrane</keyword>
<dbReference type="EC" id="2.3.2.27" evidence="4"/>
<evidence type="ECO:0000256" key="6">
    <source>
        <dbReference type="ARBA" id="ARBA00022692"/>
    </source>
</evidence>